<dbReference type="EMBL" id="BAAANY010000008">
    <property type="protein sequence ID" value="GAA1670797.1"/>
    <property type="molecule type" value="Genomic_DNA"/>
</dbReference>
<dbReference type="RefSeq" id="WP_163572642.1">
    <property type="nucleotide sequence ID" value="NZ_BAAANY010000008.1"/>
</dbReference>
<gene>
    <name evidence="1" type="ORF">GCM10009765_20270</name>
</gene>
<accession>A0ABP4SCC8</accession>
<proteinExistence type="predicted"/>
<protein>
    <submittedName>
        <fullName evidence="1">Uncharacterized protein</fullName>
    </submittedName>
</protein>
<dbReference type="Proteomes" id="UP001500618">
    <property type="component" value="Unassembled WGS sequence"/>
</dbReference>
<comment type="caution">
    <text evidence="1">The sequence shown here is derived from an EMBL/GenBank/DDBJ whole genome shotgun (WGS) entry which is preliminary data.</text>
</comment>
<keyword evidence="2" id="KW-1185">Reference proteome</keyword>
<name>A0ABP4SCC8_9ACTN</name>
<evidence type="ECO:0000313" key="1">
    <source>
        <dbReference type="EMBL" id="GAA1670797.1"/>
    </source>
</evidence>
<sequence>MLWLSALILGLGGLFLLLGRRPQLAMTGPLVSLIKPVSLVKRSNKK</sequence>
<evidence type="ECO:0000313" key="2">
    <source>
        <dbReference type="Proteomes" id="UP001500618"/>
    </source>
</evidence>
<organism evidence="1 2">
    <name type="scientific">Fodinicola feengrottensis</name>
    <dbReference type="NCBI Taxonomy" id="435914"/>
    <lineage>
        <taxon>Bacteria</taxon>
        <taxon>Bacillati</taxon>
        <taxon>Actinomycetota</taxon>
        <taxon>Actinomycetes</taxon>
        <taxon>Mycobacteriales</taxon>
        <taxon>Fodinicola</taxon>
    </lineage>
</organism>
<reference evidence="2" key="1">
    <citation type="journal article" date="2019" name="Int. J. Syst. Evol. Microbiol.">
        <title>The Global Catalogue of Microorganisms (GCM) 10K type strain sequencing project: providing services to taxonomists for standard genome sequencing and annotation.</title>
        <authorList>
            <consortium name="The Broad Institute Genomics Platform"/>
            <consortium name="The Broad Institute Genome Sequencing Center for Infectious Disease"/>
            <person name="Wu L."/>
            <person name="Ma J."/>
        </authorList>
    </citation>
    <scope>NUCLEOTIDE SEQUENCE [LARGE SCALE GENOMIC DNA]</scope>
    <source>
        <strain evidence="2">JCM 14718</strain>
    </source>
</reference>